<sequence>MPQSTKAADRAFYDATGGQAKSFAESVAAQKAATINAYVELRNGSAIFVIDLEIDPNTYPFQVVSGTIKSGICGAPWAVTGGQLGDQLLLNATRKGQGSCASTITVVGEQQDPLSWRGTYGFDGTASSFRHTTIFHAWSLSP</sequence>
<gene>
    <name evidence="1" type="ORF">ETD86_27795</name>
</gene>
<accession>A0A5S4FBA6</accession>
<reference evidence="1 2" key="1">
    <citation type="submission" date="2019-05" db="EMBL/GenBank/DDBJ databases">
        <title>Draft genome sequence of Nonomuraea turkmeniaca DSM 43926.</title>
        <authorList>
            <person name="Saricaoglu S."/>
            <person name="Isik K."/>
        </authorList>
    </citation>
    <scope>NUCLEOTIDE SEQUENCE [LARGE SCALE GENOMIC DNA]</scope>
    <source>
        <strain evidence="1 2">DSM 43926</strain>
    </source>
</reference>
<comment type="caution">
    <text evidence="1">The sequence shown here is derived from an EMBL/GenBank/DDBJ whole genome shotgun (WGS) entry which is preliminary data.</text>
</comment>
<dbReference type="EMBL" id="VCKY01000104">
    <property type="protein sequence ID" value="TMR15006.1"/>
    <property type="molecule type" value="Genomic_DNA"/>
</dbReference>
<name>A0A5S4FBA6_9ACTN</name>
<proteinExistence type="predicted"/>
<dbReference type="Proteomes" id="UP000309128">
    <property type="component" value="Unassembled WGS sequence"/>
</dbReference>
<evidence type="ECO:0000313" key="2">
    <source>
        <dbReference type="Proteomes" id="UP000309128"/>
    </source>
</evidence>
<dbReference type="OrthoDB" id="4258907at2"/>
<evidence type="ECO:0000313" key="1">
    <source>
        <dbReference type="EMBL" id="TMR15006.1"/>
    </source>
</evidence>
<dbReference type="AlphaFoldDB" id="A0A5S4FBA6"/>
<protein>
    <submittedName>
        <fullName evidence="1">Uncharacterized protein</fullName>
    </submittedName>
</protein>
<organism evidence="1 2">
    <name type="scientific">Nonomuraea turkmeniaca</name>
    <dbReference type="NCBI Taxonomy" id="103838"/>
    <lineage>
        <taxon>Bacteria</taxon>
        <taxon>Bacillati</taxon>
        <taxon>Actinomycetota</taxon>
        <taxon>Actinomycetes</taxon>
        <taxon>Streptosporangiales</taxon>
        <taxon>Streptosporangiaceae</taxon>
        <taxon>Nonomuraea</taxon>
    </lineage>
</organism>
<dbReference type="RefSeq" id="WP_138669108.1">
    <property type="nucleotide sequence ID" value="NZ_VCKY01000104.1"/>
</dbReference>
<keyword evidence="2" id="KW-1185">Reference proteome</keyword>